<dbReference type="InterPro" id="IPR044194">
    <property type="entry name" value="BLISTER"/>
</dbReference>
<organism evidence="2 3">
    <name type="scientific">Microthlaspi erraticum</name>
    <dbReference type="NCBI Taxonomy" id="1685480"/>
    <lineage>
        <taxon>Eukaryota</taxon>
        <taxon>Viridiplantae</taxon>
        <taxon>Streptophyta</taxon>
        <taxon>Embryophyta</taxon>
        <taxon>Tracheophyta</taxon>
        <taxon>Spermatophyta</taxon>
        <taxon>Magnoliopsida</taxon>
        <taxon>eudicotyledons</taxon>
        <taxon>Gunneridae</taxon>
        <taxon>Pentapetalae</taxon>
        <taxon>rosids</taxon>
        <taxon>malvids</taxon>
        <taxon>Brassicales</taxon>
        <taxon>Brassicaceae</taxon>
        <taxon>Coluteocarpeae</taxon>
        <taxon>Microthlaspi</taxon>
    </lineage>
</organism>
<feature type="compositionally biased region" description="Polar residues" evidence="1">
    <location>
        <begin position="575"/>
        <end position="586"/>
    </location>
</feature>
<feature type="region of interest" description="Disordered" evidence="1">
    <location>
        <begin position="303"/>
        <end position="349"/>
    </location>
</feature>
<dbReference type="Proteomes" id="UP000467841">
    <property type="component" value="Unassembled WGS sequence"/>
</dbReference>
<dbReference type="PANTHER" id="PTHR47490">
    <property type="entry name" value="PROTEIN BLISTER"/>
    <property type="match status" value="1"/>
</dbReference>
<evidence type="ECO:0000313" key="3">
    <source>
        <dbReference type="Proteomes" id="UP000467841"/>
    </source>
</evidence>
<dbReference type="EMBL" id="CACVBM020001329">
    <property type="protein sequence ID" value="CAA7045693.1"/>
    <property type="molecule type" value="Genomic_DNA"/>
</dbReference>
<feature type="compositionally biased region" description="Polar residues" evidence="1">
    <location>
        <begin position="303"/>
        <end position="322"/>
    </location>
</feature>
<feature type="compositionally biased region" description="Polar residues" evidence="1">
    <location>
        <begin position="534"/>
        <end position="561"/>
    </location>
</feature>
<feature type="compositionally biased region" description="Low complexity" evidence="1">
    <location>
        <begin position="240"/>
        <end position="249"/>
    </location>
</feature>
<feature type="compositionally biased region" description="Basic and acidic residues" evidence="1">
    <location>
        <begin position="97"/>
        <end position="108"/>
    </location>
</feature>
<feature type="compositionally biased region" description="Basic and acidic residues" evidence="1">
    <location>
        <begin position="11"/>
        <end position="27"/>
    </location>
</feature>
<dbReference type="GO" id="GO:0040008">
    <property type="term" value="P:regulation of growth"/>
    <property type="evidence" value="ECO:0007669"/>
    <property type="project" value="InterPro"/>
</dbReference>
<proteinExistence type="predicted"/>
<dbReference type="PANTHER" id="PTHR47490:SF2">
    <property type="entry name" value="PROTEIN BLISTER"/>
    <property type="match status" value="1"/>
</dbReference>
<evidence type="ECO:0000313" key="2">
    <source>
        <dbReference type="EMBL" id="CAA7045693.1"/>
    </source>
</evidence>
<feature type="region of interest" description="Disordered" evidence="1">
    <location>
        <begin position="1"/>
        <end position="155"/>
    </location>
</feature>
<gene>
    <name evidence="2" type="ORF">MERR_LOCUS32928</name>
</gene>
<feature type="compositionally biased region" description="Polar residues" evidence="1">
    <location>
        <begin position="60"/>
        <end position="87"/>
    </location>
</feature>
<feature type="region of interest" description="Disordered" evidence="1">
    <location>
        <begin position="534"/>
        <end position="586"/>
    </location>
</feature>
<feature type="compositionally biased region" description="Polar residues" evidence="1">
    <location>
        <begin position="229"/>
        <end position="239"/>
    </location>
</feature>
<reference evidence="2" key="1">
    <citation type="submission" date="2020-01" db="EMBL/GenBank/DDBJ databases">
        <authorList>
            <person name="Mishra B."/>
        </authorList>
    </citation>
    <scope>NUCLEOTIDE SEQUENCE [LARGE SCALE GENOMIC DNA]</scope>
</reference>
<dbReference type="AlphaFoldDB" id="A0A6D2KC27"/>
<evidence type="ECO:0000256" key="1">
    <source>
        <dbReference type="SAM" id="MobiDB-lite"/>
    </source>
</evidence>
<name>A0A6D2KC27_9BRAS</name>
<feature type="compositionally biased region" description="Polar residues" evidence="1">
    <location>
        <begin position="330"/>
        <end position="349"/>
    </location>
</feature>
<comment type="caution">
    <text evidence="2">The sequence shown here is derived from an EMBL/GenBank/DDBJ whole genome shotgun (WGS) entry which is preliminary data.</text>
</comment>
<feature type="compositionally biased region" description="Polar residues" evidence="1">
    <location>
        <begin position="144"/>
        <end position="155"/>
    </location>
</feature>
<sequence>MASAQVKPSSRRQEVAEAGRRKLEQFRKQKAAKKASQSISTQPVENSQQSVTDSDGDVASMSNGPLRQSAETHQVSSNETHIKSSFSGDVYNLSPDDGSKGRSQKDDGQESVGAVGFSSSLELRGSSDDLTVNNRPEVVPYSNIDKQSSGDYNRASTLRESDGFYKGSSPFSGSSLLSTSMQMDGFMHGSGFSYNKDSQQPTTPMAGSNHEYAYNQQGSGELRGGSFVQKPTLSSSYLFSSPDASSRPSESSDYRVDMTSPSPFYSAKSEVKRSRPSFLDSLNISRAPATQYQHPEIETDLVTASGSRLTSSDGYGTSSLQYISGRRDSNGPSLTSGASDSPNPADNYRSSLFPAANGVMPSFTDYSMPKQNDDFTALEQHIEDLTQEKFSLQRDLDASRALAESLASENSSMTDTYNQQRSIVNQLKDDMERLQQQIQDQMGELESFRIEYANAQLECNAADERSQILASEVISLEDKALRLRSSELKLERELEKAQAEMSSYKKKLQTLEKDRQDLQSTIKALQEEKKVLQTMVQKASSGGKSNDVSKSSRKNASTSTEGLAISDTMPDQEADSTSLLESDSSNTVIIPETGQLTLEGFSLSVPADQMRVIHNINTLIAELAIEKEELVQALSSELSQSARIKELNKELSRKLEVQTQRLELLTAQNMAIDNTSPAKQPDSHAVQERPPIADEGDEVVERVLGWIMKMFPGGPSKRRTSKLL</sequence>
<keyword evidence="3" id="KW-1185">Reference proteome</keyword>
<accession>A0A6D2KC27</accession>
<dbReference type="Gene3D" id="1.10.287.1490">
    <property type="match status" value="1"/>
</dbReference>
<feature type="compositionally biased region" description="Polar residues" evidence="1">
    <location>
        <begin position="192"/>
        <end position="206"/>
    </location>
</feature>
<feature type="region of interest" description="Disordered" evidence="1">
    <location>
        <begin position="190"/>
        <end position="270"/>
    </location>
</feature>
<feature type="compositionally biased region" description="Polar residues" evidence="1">
    <location>
        <begin position="43"/>
        <end position="53"/>
    </location>
</feature>
<protein>
    <submittedName>
        <fullName evidence="2">Uncharacterized protein</fullName>
    </submittedName>
</protein>
<dbReference type="OrthoDB" id="2019993at2759"/>